<evidence type="ECO:0000313" key="5">
    <source>
        <dbReference type="Proteomes" id="UP001212411"/>
    </source>
</evidence>
<name>A0AAE9W5S8_9SCHI</name>
<dbReference type="PANTHER" id="PTHR47433">
    <property type="entry name" value="VACUOLAR PROTEIN SORTING-ASSOCIATED PROTEIN 17"/>
    <property type="match status" value="1"/>
</dbReference>
<feature type="compositionally biased region" description="Low complexity" evidence="2">
    <location>
        <begin position="501"/>
        <end position="515"/>
    </location>
</feature>
<dbReference type="Gene3D" id="1.20.1270.60">
    <property type="entry name" value="Arfaptin homology (AH) domain/BAR domain"/>
    <property type="match status" value="1"/>
</dbReference>
<dbReference type="GO" id="GO:0005829">
    <property type="term" value="C:cytosol"/>
    <property type="evidence" value="ECO:0007669"/>
    <property type="project" value="GOC"/>
</dbReference>
<dbReference type="GO" id="GO:0006886">
    <property type="term" value="P:intracellular protein transport"/>
    <property type="evidence" value="ECO:0007669"/>
    <property type="project" value="TreeGrafter"/>
</dbReference>
<dbReference type="GO" id="GO:0005768">
    <property type="term" value="C:endosome"/>
    <property type="evidence" value="ECO:0007669"/>
    <property type="project" value="TreeGrafter"/>
</dbReference>
<evidence type="ECO:0000259" key="3">
    <source>
        <dbReference type="Pfam" id="PF00787"/>
    </source>
</evidence>
<dbReference type="KEGG" id="som:SOMG_01650"/>
<dbReference type="InterPro" id="IPR014461">
    <property type="entry name" value="Retromer_complex_Vps17"/>
</dbReference>
<feature type="region of interest" description="Disordered" evidence="2">
    <location>
        <begin position="76"/>
        <end position="96"/>
    </location>
</feature>
<dbReference type="InterPro" id="IPR036871">
    <property type="entry name" value="PX_dom_sf"/>
</dbReference>
<dbReference type="AlphaFoldDB" id="A0AAE9W5S8"/>
<keyword evidence="1" id="KW-0813">Transport</keyword>
<comment type="function">
    <text evidence="1">Component of the membrane-associated retromer complex which is essential in endosome-to-Golgi retrograde transport.</text>
</comment>
<dbReference type="Gene3D" id="3.30.1520.10">
    <property type="entry name" value="Phox-like domain"/>
    <property type="match status" value="1"/>
</dbReference>
<comment type="similarity">
    <text evidence="1">Belongs to the VPS17 family.</text>
</comment>
<sequence length="546" mass="60788">MLGDDNANDLINSDVFKGGFSDLNHQDFQSVSISSDPTTANANAESESETHAYPEGVNGNTSSAPLFEANRSIAEETMNSSTSSTKGREPTSKDDQQLLKIRIIEIEAENAKDPVVKMNMWANIHGYRSKIYKNVRRTHGEINKLARYFMFTHPECLIPAVPEIFTSAGIGSKDDMQYMVNGLQAWLDYVAANPNLLHDPELKLFVESDYGYSPLVNTGNPTSGLKRKALKQLPLPPDSCEELATLRPIVKSFYNNTKDAEMKLKKLVARKQALAQSHIELGQSMIDYASAEDHTGMASAINRLGKMLQSLSDVRLMQSTTRLVTFADTLSYASNNAFVAKEILSNRHILMRDLITAQNQTNSCLSSANRLQSNPKISKARTDEALDALEISRLNEKELSHKLAYVTLNLLNESKTYKKQTSTTLRVSIRDFVEKEAYYERRVLATLESMRPYIRNIDNMGGLSRLGREGLPRRLSIPPPSQKLNQDAWNNRKRSGFSYKSDLSSHAGNGSSSVSENTNDGDDVVERHRGTDKLDPKSVATLLNAI</sequence>
<feature type="domain" description="PX" evidence="3">
    <location>
        <begin position="129"/>
        <end position="209"/>
    </location>
</feature>
<dbReference type="PANTHER" id="PTHR47433:SF1">
    <property type="entry name" value="VACUOLAR PROTEIN SORTING-ASSOCIATED PROTEIN 17"/>
    <property type="match status" value="1"/>
</dbReference>
<dbReference type="SUPFAM" id="SSF64268">
    <property type="entry name" value="PX domain"/>
    <property type="match status" value="1"/>
</dbReference>
<dbReference type="InterPro" id="IPR001683">
    <property type="entry name" value="PX_dom"/>
</dbReference>
<organism evidence="4 5">
    <name type="scientific">Schizosaccharomyces osmophilus</name>
    <dbReference type="NCBI Taxonomy" id="2545709"/>
    <lineage>
        <taxon>Eukaryota</taxon>
        <taxon>Fungi</taxon>
        <taxon>Dikarya</taxon>
        <taxon>Ascomycota</taxon>
        <taxon>Taphrinomycotina</taxon>
        <taxon>Schizosaccharomycetes</taxon>
        <taxon>Schizosaccharomycetales</taxon>
        <taxon>Schizosaccharomycetaceae</taxon>
        <taxon>Schizosaccharomyces</taxon>
    </lineage>
</organism>
<dbReference type="Pfam" id="PF00787">
    <property type="entry name" value="PX"/>
    <property type="match status" value="1"/>
</dbReference>
<keyword evidence="1" id="KW-0653">Protein transport</keyword>
<dbReference type="InterPro" id="IPR053055">
    <property type="entry name" value="VPS17"/>
</dbReference>
<feature type="region of interest" description="Disordered" evidence="2">
    <location>
        <begin position="500"/>
        <end position="536"/>
    </location>
</feature>
<feature type="region of interest" description="Disordered" evidence="2">
    <location>
        <begin position="31"/>
        <end position="62"/>
    </location>
</feature>
<dbReference type="PIRSF" id="PIRSF011791">
    <property type="entry name" value="Vps17"/>
    <property type="match status" value="1"/>
</dbReference>
<feature type="compositionally biased region" description="Basic and acidic residues" evidence="2">
    <location>
        <begin position="86"/>
        <end position="96"/>
    </location>
</feature>
<feature type="region of interest" description="Disordered" evidence="2">
    <location>
        <begin position="470"/>
        <end position="489"/>
    </location>
</feature>
<proteinExistence type="inferred from homology"/>
<dbReference type="RefSeq" id="XP_056034923.1">
    <property type="nucleotide sequence ID" value="XM_056180443.1"/>
</dbReference>
<dbReference type="GO" id="GO:0042147">
    <property type="term" value="P:retrograde transport, endosome to Golgi"/>
    <property type="evidence" value="ECO:0007669"/>
    <property type="project" value="InterPro"/>
</dbReference>
<dbReference type="GO" id="GO:0032266">
    <property type="term" value="F:phosphatidylinositol-3-phosphate binding"/>
    <property type="evidence" value="ECO:0007669"/>
    <property type="project" value="TreeGrafter"/>
</dbReference>
<feature type="compositionally biased region" description="Polar residues" evidence="2">
    <location>
        <begin position="31"/>
        <end position="45"/>
    </location>
</feature>
<dbReference type="InterPro" id="IPR027267">
    <property type="entry name" value="AH/BAR_dom_sf"/>
</dbReference>
<evidence type="ECO:0000256" key="2">
    <source>
        <dbReference type="SAM" id="MobiDB-lite"/>
    </source>
</evidence>
<comment type="subunit">
    <text evidence="1">Component of the retromer complex.</text>
</comment>
<protein>
    <recommendedName>
        <fullName evidence="1">Vacuolar protein sorting-associated protein 17</fullName>
    </recommendedName>
</protein>
<reference evidence="4 5" key="1">
    <citation type="journal article" date="2023" name="G3 (Bethesda)">
        <title>A high-quality reference genome for the fission yeast Schizosaccharomyces osmophilus.</title>
        <authorList>
            <person name="Jia G.S."/>
            <person name="Zhang W.C."/>
            <person name="Liang Y."/>
            <person name="Liu X.H."/>
            <person name="Rhind N."/>
            <person name="Pidoux A."/>
            <person name="Brysch-Herzberg M."/>
            <person name="Du L.L."/>
        </authorList>
    </citation>
    <scope>NUCLEOTIDE SEQUENCE [LARGE SCALE GENOMIC DNA]</scope>
    <source>
        <strain evidence="4 5">CBS 15793</strain>
    </source>
</reference>
<feature type="compositionally biased region" description="Basic and acidic residues" evidence="2">
    <location>
        <begin position="524"/>
        <end position="536"/>
    </location>
</feature>
<dbReference type="Proteomes" id="UP001212411">
    <property type="component" value="Chromosome 1"/>
</dbReference>
<evidence type="ECO:0000256" key="1">
    <source>
        <dbReference type="PIRNR" id="PIRNR011791"/>
    </source>
</evidence>
<dbReference type="GO" id="GO:0030905">
    <property type="term" value="C:retromer, tubulation complex"/>
    <property type="evidence" value="ECO:0007669"/>
    <property type="project" value="TreeGrafter"/>
</dbReference>
<dbReference type="EMBL" id="CP115611">
    <property type="protein sequence ID" value="WBW70680.1"/>
    <property type="molecule type" value="Genomic_DNA"/>
</dbReference>
<accession>A0AAE9W5S8</accession>
<gene>
    <name evidence="4" type="primary">vps17</name>
    <name evidence="4" type="ORF">SOMG_01650</name>
</gene>
<keyword evidence="5" id="KW-1185">Reference proteome</keyword>
<dbReference type="GeneID" id="80875132"/>
<evidence type="ECO:0000313" key="4">
    <source>
        <dbReference type="EMBL" id="WBW70680.1"/>
    </source>
</evidence>